<dbReference type="InterPro" id="IPR036691">
    <property type="entry name" value="Endo/exonu/phosph_ase_sf"/>
</dbReference>
<dbReference type="PANTHER" id="PTHR33710:SF71">
    <property type="entry name" value="ENDONUCLEASE_EXONUCLEASE_PHOSPHATASE DOMAIN-CONTAINING PROTEIN"/>
    <property type="match status" value="1"/>
</dbReference>
<evidence type="ECO:0000313" key="1">
    <source>
        <dbReference type="EMBL" id="PKU83841.1"/>
    </source>
</evidence>
<keyword evidence="2" id="KW-1185">Reference proteome</keyword>
<dbReference type="EMBL" id="KZ502076">
    <property type="protein sequence ID" value="PKU83841.1"/>
    <property type="molecule type" value="Genomic_DNA"/>
</dbReference>
<protein>
    <recommendedName>
        <fullName evidence="3">Threonine dehydratase</fullName>
    </recommendedName>
</protein>
<evidence type="ECO:0000313" key="2">
    <source>
        <dbReference type="Proteomes" id="UP000233837"/>
    </source>
</evidence>
<gene>
    <name evidence="1" type="ORF">MA16_Dca027113</name>
</gene>
<dbReference type="PANTHER" id="PTHR33710">
    <property type="entry name" value="BNAC02G09200D PROTEIN"/>
    <property type="match status" value="1"/>
</dbReference>
<dbReference type="Proteomes" id="UP000233837">
    <property type="component" value="Unassembled WGS sequence"/>
</dbReference>
<dbReference type="Gene3D" id="3.60.10.10">
    <property type="entry name" value="Endonuclease/exonuclease/phosphatase"/>
    <property type="match status" value="1"/>
</dbReference>
<accession>A0A2I0X7I8</accession>
<dbReference type="SUPFAM" id="SSF56219">
    <property type="entry name" value="DNase I-like"/>
    <property type="match status" value="1"/>
</dbReference>
<evidence type="ECO:0008006" key="3">
    <source>
        <dbReference type="Google" id="ProtNLM"/>
    </source>
</evidence>
<proteinExistence type="predicted"/>
<reference evidence="1 2" key="1">
    <citation type="journal article" date="2016" name="Sci. Rep.">
        <title>The Dendrobium catenatum Lindl. genome sequence provides insights into polysaccharide synthase, floral development and adaptive evolution.</title>
        <authorList>
            <person name="Zhang G.Q."/>
            <person name="Xu Q."/>
            <person name="Bian C."/>
            <person name="Tsai W.C."/>
            <person name="Yeh C.M."/>
            <person name="Liu K.W."/>
            <person name="Yoshida K."/>
            <person name="Zhang L.S."/>
            <person name="Chang S.B."/>
            <person name="Chen F."/>
            <person name="Shi Y."/>
            <person name="Su Y.Y."/>
            <person name="Zhang Y.Q."/>
            <person name="Chen L.J."/>
            <person name="Yin Y."/>
            <person name="Lin M."/>
            <person name="Huang H."/>
            <person name="Deng H."/>
            <person name="Wang Z.W."/>
            <person name="Zhu S.L."/>
            <person name="Zhao X."/>
            <person name="Deng C."/>
            <person name="Niu S.C."/>
            <person name="Huang J."/>
            <person name="Wang M."/>
            <person name="Liu G.H."/>
            <person name="Yang H.J."/>
            <person name="Xiao X.J."/>
            <person name="Hsiao Y.Y."/>
            <person name="Wu W.L."/>
            <person name="Chen Y.Y."/>
            <person name="Mitsuda N."/>
            <person name="Ohme-Takagi M."/>
            <person name="Luo Y.B."/>
            <person name="Van de Peer Y."/>
            <person name="Liu Z.J."/>
        </authorList>
    </citation>
    <scope>NUCLEOTIDE SEQUENCE [LARGE SCALE GENOMIC DNA]</scope>
    <source>
        <tissue evidence="1">The whole plant</tissue>
    </source>
</reference>
<name>A0A2I0X7I8_9ASPA</name>
<organism evidence="1 2">
    <name type="scientific">Dendrobium catenatum</name>
    <dbReference type="NCBI Taxonomy" id="906689"/>
    <lineage>
        <taxon>Eukaryota</taxon>
        <taxon>Viridiplantae</taxon>
        <taxon>Streptophyta</taxon>
        <taxon>Embryophyta</taxon>
        <taxon>Tracheophyta</taxon>
        <taxon>Spermatophyta</taxon>
        <taxon>Magnoliopsida</taxon>
        <taxon>Liliopsida</taxon>
        <taxon>Asparagales</taxon>
        <taxon>Orchidaceae</taxon>
        <taxon>Epidendroideae</taxon>
        <taxon>Malaxideae</taxon>
        <taxon>Dendrobiinae</taxon>
        <taxon>Dendrobium</taxon>
    </lineage>
</organism>
<dbReference type="AlphaFoldDB" id="A0A2I0X7I8"/>
<reference evidence="1 2" key="2">
    <citation type="journal article" date="2017" name="Nature">
        <title>The Apostasia genome and the evolution of orchids.</title>
        <authorList>
            <person name="Zhang G.Q."/>
            <person name="Liu K.W."/>
            <person name="Li Z."/>
            <person name="Lohaus R."/>
            <person name="Hsiao Y.Y."/>
            <person name="Niu S.C."/>
            <person name="Wang J.Y."/>
            <person name="Lin Y.C."/>
            <person name="Xu Q."/>
            <person name="Chen L.J."/>
            <person name="Yoshida K."/>
            <person name="Fujiwara S."/>
            <person name="Wang Z.W."/>
            <person name="Zhang Y.Q."/>
            <person name="Mitsuda N."/>
            <person name="Wang M."/>
            <person name="Liu G.H."/>
            <person name="Pecoraro L."/>
            <person name="Huang H.X."/>
            <person name="Xiao X.J."/>
            <person name="Lin M."/>
            <person name="Wu X.Y."/>
            <person name="Wu W.L."/>
            <person name="Chen Y.Y."/>
            <person name="Chang S.B."/>
            <person name="Sakamoto S."/>
            <person name="Ohme-Takagi M."/>
            <person name="Yagi M."/>
            <person name="Zeng S.J."/>
            <person name="Shen C.Y."/>
            <person name="Yeh C.M."/>
            <person name="Luo Y.B."/>
            <person name="Tsai W.C."/>
            <person name="Van de Peer Y."/>
            <person name="Liu Z.J."/>
        </authorList>
    </citation>
    <scope>NUCLEOTIDE SEQUENCE [LARGE SCALE GENOMIC DNA]</scope>
    <source>
        <tissue evidence="1">The whole plant</tissue>
    </source>
</reference>
<sequence length="226" mass="25865">MKDPTIIGGDFNGLLTQEDKKEGKNFVFSVGMQDMYSFMSNCGFNEVGIVGLRYTWCNNKEGKARILERLERCIINSGALKAIKVATAKHLARLASDHCPIVLKIFSADFGRNRIIMYEELWATFPESYAIVSRSWKKPMKGSNVEILNAKFGRSLKALFFWSRAKHKSLEELKKSLKQEILELQMEESTEGGLSVSKLQILRYKISQLNSSIGRLCTWWRKRAKI</sequence>